<comment type="similarity">
    <text evidence="1">Belongs to the heat shock protein 70 family.</text>
</comment>
<accession>A0A820RQX1</accession>
<reference evidence="7" key="1">
    <citation type="submission" date="2021-02" db="EMBL/GenBank/DDBJ databases">
        <authorList>
            <person name="Nowell W R."/>
        </authorList>
    </citation>
    <scope>NUCLEOTIDE SEQUENCE</scope>
</reference>
<organism evidence="7 8">
    <name type="scientific">Rotaria magnacalcarata</name>
    <dbReference type="NCBI Taxonomy" id="392030"/>
    <lineage>
        <taxon>Eukaryota</taxon>
        <taxon>Metazoa</taxon>
        <taxon>Spiralia</taxon>
        <taxon>Gnathifera</taxon>
        <taxon>Rotifera</taxon>
        <taxon>Eurotatoria</taxon>
        <taxon>Bdelloidea</taxon>
        <taxon>Philodinida</taxon>
        <taxon>Philodinidae</taxon>
        <taxon>Rotaria</taxon>
    </lineage>
</organism>
<feature type="non-terminal residue" evidence="7">
    <location>
        <position position="1"/>
    </location>
</feature>
<dbReference type="GO" id="GO:0034663">
    <property type="term" value="C:endoplasmic reticulum chaperone complex"/>
    <property type="evidence" value="ECO:0007669"/>
    <property type="project" value="TreeGrafter"/>
</dbReference>
<evidence type="ECO:0000313" key="8">
    <source>
        <dbReference type="Proteomes" id="UP000663866"/>
    </source>
</evidence>
<evidence type="ECO:0000256" key="2">
    <source>
        <dbReference type="ARBA" id="ARBA00022741"/>
    </source>
</evidence>
<feature type="region of interest" description="Disordered" evidence="6">
    <location>
        <begin position="193"/>
        <end position="271"/>
    </location>
</feature>
<evidence type="ECO:0000256" key="1">
    <source>
        <dbReference type="ARBA" id="ARBA00007381"/>
    </source>
</evidence>
<evidence type="ECO:0000256" key="5">
    <source>
        <dbReference type="ARBA" id="ARBA00040503"/>
    </source>
</evidence>
<dbReference type="GO" id="GO:0030968">
    <property type="term" value="P:endoplasmic reticulum unfolded protein response"/>
    <property type="evidence" value="ECO:0007669"/>
    <property type="project" value="TreeGrafter"/>
</dbReference>
<feature type="non-terminal residue" evidence="7">
    <location>
        <position position="271"/>
    </location>
</feature>
<keyword evidence="3" id="KW-0067">ATP-binding</keyword>
<dbReference type="SUPFAM" id="SSF100934">
    <property type="entry name" value="Heat shock protein 70kD (HSP70), C-terminal subdomain"/>
    <property type="match status" value="1"/>
</dbReference>
<evidence type="ECO:0000256" key="3">
    <source>
        <dbReference type="ARBA" id="ARBA00022840"/>
    </source>
</evidence>
<dbReference type="PANTHER" id="PTHR45639:SF3">
    <property type="entry name" value="HYPOXIA UP-REGULATED PROTEIN 1"/>
    <property type="match status" value="1"/>
</dbReference>
<evidence type="ECO:0000313" key="7">
    <source>
        <dbReference type="EMBL" id="CAF4439861.1"/>
    </source>
</evidence>
<keyword evidence="8" id="KW-1185">Reference proteome</keyword>
<dbReference type="AlphaFoldDB" id="A0A820RQX1"/>
<name>A0A820RQX1_9BILA</name>
<feature type="compositionally biased region" description="Low complexity" evidence="6">
    <location>
        <begin position="230"/>
        <end position="239"/>
    </location>
</feature>
<protein>
    <recommendedName>
        <fullName evidence="5">Hypoxia up-regulated protein 1</fullName>
    </recommendedName>
</protein>
<dbReference type="GO" id="GO:0005524">
    <property type="term" value="F:ATP binding"/>
    <property type="evidence" value="ECO:0007669"/>
    <property type="project" value="UniProtKB-KW"/>
</dbReference>
<gene>
    <name evidence="7" type="ORF">OVN521_LOCUS37233</name>
</gene>
<dbReference type="EMBL" id="CAJOBG010044885">
    <property type="protein sequence ID" value="CAF4439861.1"/>
    <property type="molecule type" value="Genomic_DNA"/>
</dbReference>
<dbReference type="Gene3D" id="1.20.1270.10">
    <property type="match status" value="1"/>
</dbReference>
<evidence type="ECO:0000256" key="4">
    <source>
        <dbReference type="ARBA" id="ARBA00023186"/>
    </source>
</evidence>
<feature type="compositionally biased region" description="Pro residues" evidence="6">
    <location>
        <begin position="198"/>
        <end position="209"/>
    </location>
</feature>
<keyword evidence="4" id="KW-0143">Chaperone</keyword>
<sequence>LTALDTHDRELLALSTAKNNLESFIYDMRDKLEHDSNYKKATTPEEQTKINEKLSETDAWLWDDGINADVKTLKSKLDELKLLTKLLVLRVREVDLRPQKIQELKDTLNSTENFVRTTRILFSKREEDEKPFTDADLDSLEKVISDTYKWFGQVKESYSKLLPTDVPKYLSSDFDDKINLLKRETNYLLGKIQRFVPKPKPTTTTPPPTTTTTAKTPVDNETKVEEEQETTSTTTATPEQTEEETTTTTSTTTATPEQTEEEATTATKSGE</sequence>
<feature type="compositionally biased region" description="Low complexity" evidence="6">
    <location>
        <begin position="246"/>
        <end position="257"/>
    </location>
</feature>
<dbReference type="PANTHER" id="PTHR45639">
    <property type="entry name" value="HSC70CB, ISOFORM G-RELATED"/>
    <property type="match status" value="1"/>
</dbReference>
<dbReference type="InterPro" id="IPR013126">
    <property type="entry name" value="Hsp_70_fam"/>
</dbReference>
<proteinExistence type="inferred from homology"/>
<keyword evidence="2" id="KW-0547">Nucleotide-binding</keyword>
<dbReference type="Proteomes" id="UP000663866">
    <property type="component" value="Unassembled WGS sequence"/>
</dbReference>
<evidence type="ECO:0000256" key="6">
    <source>
        <dbReference type="SAM" id="MobiDB-lite"/>
    </source>
</evidence>
<dbReference type="GO" id="GO:0140662">
    <property type="term" value="F:ATP-dependent protein folding chaperone"/>
    <property type="evidence" value="ECO:0007669"/>
    <property type="project" value="InterPro"/>
</dbReference>
<dbReference type="InterPro" id="IPR029048">
    <property type="entry name" value="HSP70_C_sf"/>
</dbReference>
<comment type="caution">
    <text evidence="7">The sequence shown here is derived from an EMBL/GenBank/DDBJ whole genome shotgun (WGS) entry which is preliminary data.</text>
</comment>